<dbReference type="EMBL" id="JAMBOL010000001">
    <property type="protein sequence ID" value="MCM3712549.1"/>
    <property type="molecule type" value="Genomic_DNA"/>
</dbReference>
<keyword evidence="7" id="KW-0418">Kinase</keyword>
<dbReference type="SMART" id="SM00387">
    <property type="entry name" value="HATPase_c"/>
    <property type="match status" value="2"/>
</dbReference>
<comment type="caution">
    <text evidence="15">The sequence shown here is derived from an EMBL/GenBank/DDBJ whole genome shotgun (WGS) entry which is preliminary data.</text>
</comment>
<gene>
    <name evidence="15" type="ORF">M3202_00510</name>
</gene>
<dbReference type="InterPro" id="IPR004358">
    <property type="entry name" value="Sig_transdc_His_kin-like_C"/>
</dbReference>
<dbReference type="Pfam" id="PF07695">
    <property type="entry name" value="7TMR-DISM_7TM"/>
    <property type="match status" value="1"/>
</dbReference>
<dbReference type="InterPro" id="IPR003594">
    <property type="entry name" value="HATPase_dom"/>
</dbReference>
<evidence type="ECO:0000259" key="13">
    <source>
        <dbReference type="PROSITE" id="PS50109"/>
    </source>
</evidence>
<evidence type="ECO:0000256" key="1">
    <source>
        <dbReference type="ARBA" id="ARBA00000085"/>
    </source>
</evidence>
<feature type="domain" description="Histidine kinase" evidence="13">
    <location>
        <begin position="914"/>
        <end position="1012"/>
    </location>
</feature>
<reference evidence="15" key="1">
    <citation type="submission" date="2022-05" db="EMBL/GenBank/DDBJ databases">
        <title>Comparative Genomics of Spacecraft Associated Microbes.</title>
        <authorList>
            <person name="Tran M.T."/>
            <person name="Wright A."/>
            <person name="Seuylemezian A."/>
            <person name="Eisen J."/>
            <person name="Coil D."/>
        </authorList>
    </citation>
    <scope>NUCLEOTIDE SEQUENCE</scope>
    <source>
        <strain evidence="15">214.1.1</strain>
    </source>
</reference>
<dbReference type="InterPro" id="IPR011623">
    <property type="entry name" value="7TMR_DISM_rcpt_extracell_dom1"/>
</dbReference>
<keyword evidence="9" id="KW-0902">Two-component regulatory system</keyword>
<dbReference type="PANTHER" id="PTHR43547:SF2">
    <property type="entry name" value="HYBRID SIGNAL TRANSDUCTION HISTIDINE KINASE C"/>
    <property type="match status" value="1"/>
</dbReference>
<proteinExistence type="inferred from homology"/>
<dbReference type="InterPro" id="IPR005467">
    <property type="entry name" value="His_kinase_dom"/>
</dbReference>
<feature type="domain" description="Response regulatory" evidence="14">
    <location>
        <begin position="687"/>
        <end position="803"/>
    </location>
</feature>
<dbReference type="FunFam" id="3.30.565.10:FF:000010">
    <property type="entry name" value="Sensor histidine kinase RcsC"/>
    <property type="match status" value="1"/>
</dbReference>
<dbReference type="GO" id="GO:0000155">
    <property type="term" value="F:phosphorelay sensor kinase activity"/>
    <property type="evidence" value="ECO:0007669"/>
    <property type="project" value="InterPro"/>
</dbReference>
<sequence length="1019" mass="115317">MKKTKLFLYITIFFIVLACIRLFWLTFHVIPDERYANDGVLDLRSENMPSDDVITLSGDWSFYPNQLLHQTEDLESSEKRYQSVQGEWEKGNEQASLQYGTYHLRLLLNEADTEKPYGIRIPSIRSASHVYLNGKSLGQAGVPAADQSDFISRNVPYYVYFYADTEEIDLFIQVANLPDTGPGSVEQHITLGHMDVLKREELISLISEIMVAIVFLIHSLYAGLIYLLGIRQKELIFFMLLTLHATLMILASDSKLLYVFLNVPYDWQMKMTYYIYSAVMLFLLLYFKYLIPDYMNNRLFRLMRLGCLVYLTFIILAPVSMILSVKSLLLLVLLIPSLIITIQLIRVTFHGMADSVYIMLGVTAVTSNVVWLVLSPRITPVYVFYPFDLLFAIIIFCIFWFKRYFRNVERTKLLSERLKRANKKKDEFLANTSHELRNPLHGIVNIAEHVLKTERAAIRAESRHDLELLLTVGRRMELLINDLLDMTQLKENQIRLQLKPVDLSAVVKGVLDMLRFMAAGKPIRFISKVTGDFPAVKADENRLLQILFNLAHNAVKYTENGSITIHASVVGTKAYISVSDTGPGIDEDVQKRMFEPYEQGDPGKAASAGGIGLGLAICKELVELHGGELTVTSSKGNGSSFTFFLPIADEIPESLEQNELFIEHEQSGASIQASEPANEENLPAVANILIVDDDPVNLHIMDKTISTEHYAITTALSGEEALEKLTDPNWDLVISDVMMPQMSGYELTEIIRKRFTISELPVLLLTARNRPEDIYTGFQSGANDYITKPVNSLELRARVRTLVHIKQTTSEHLRMEAAWLQAQIQPHFLFNTLNTILALMEYDQQKMRAVFEAFIDYLQSGFDFENSKQAIPLQQELAVVRSYLFIEQARFGDRLNVIWEGEEEIEVDVPPLSIQTLVENALNHGILKQAEGGTIRLAIIRDEQEVTISISDDGVGMPAEITRGAFTQAKPGKGVGLYNTDRRLKQLYGHGLVIQSTANKGTTVSFHVPLQNTEGLGKR</sequence>
<name>A0A9X2IL70_9BACI</name>
<evidence type="ECO:0000313" key="16">
    <source>
        <dbReference type="Proteomes" id="UP001139179"/>
    </source>
</evidence>
<dbReference type="CDD" id="cd17574">
    <property type="entry name" value="REC_OmpR"/>
    <property type="match status" value="1"/>
</dbReference>
<dbReference type="InterPro" id="IPR036097">
    <property type="entry name" value="HisK_dim/P_sf"/>
</dbReference>
<dbReference type="RefSeq" id="WP_251221428.1">
    <property type="nucleotide sequence ID" value="NZ_JAMBOL010000001.1"/>
</dbReference>
<feature type="transmembrane region" description="Helical" evidence="12">
    <location>
        <begin position="380"/>
        <end position="401"/>
    </location>
</feature>
<feature type="transmembrane region" description="Helical" evidence="12">
    <location>
        <begin position="271"/>
        <end position="290"/>
    </location>
</feature>
<dbReference type="CDD" id="cd16922">
    <property type="entry name" value="HATPase_EvgS-ArcB-TorS-like"/>
    <property type="match status" value="1"/>
</dbReference>
<comment type="similarity">
    <text evidence="2">In the N-terminal section; belongs to the phytochrome family.</text>
</comment>
<dbReference type="PRINTS" id="PR00344">
    <property type="entry name" value="BCTRLSENSOR"/>
</dbReference>
<organism evidence="15 16">
    <name type="scientific">Halalkalibacter oceani</name>
    <dbReference type="NCBI Taxonomy" id="1653776"/>
    <lineage>
        <taxon>Bacteria</taxon>
        <taxon>Bacillati</taxon>
        <taxon>Bacillota</taxon>
        <taxon>Bacilli</taxon>
        <taxon>Bacillales</taxon>
        <taxon>Bacillaceae</taxon>
        <taxon>Halalkalibacter</taxon>
    </lineage>
</organism>
<feature type="transmembrane region" description="Helical" evidence="12">
    <location>
        <begin position="235"/>
        <end position="251"/>
    </location>
</feature>
<feature type="domain" description="Histidine kinase" evidence="13">
    <location>
        <begin position="431"/>
        <end position="649"/>
    </location>
</feature>
<dbReference type="SUPFAM" id="SSF55874">
    <property type="entry name" value="ATPase domain of HSP90 chaperone/DNA topoisomerase II/histidine kinase"/>
    <property type="match status" value="2"/>
</dbReference>
<keyword evidence="12" id="KW-0472">Membrane</keyword>
<dbReference type="PROSITE" id="PS50109">
    <property type="entry name" value="HIS_KIN"/>
    <property type="match status" value="2"/>
</dbReference>
<dbReference type="Gene3D" id="2.60.120.260">
    <property type="entry name" value="Galactose-binding domain-like"/>
    <property type="match status" value="1"/>
</dbReference>
<comment type="catalytic activity">
    <reaction evidence="1">
        <text>ATP + protein L-histidine = ADP + protein N-phospho-L-histidine.</text>
        <dbReference type="EC" id="2.7.13.3"/>
    </reaction>
</comment>
<keyword evidence="8 15" id="KW-0067">ATP-binding</keyword>
<dbReference type="SUPFAM" id="SSF47384">
    <property type="entry name" value="Homodimeric domain of signal transducing histidine kinase"/>
    <property type="match status" value="1"/>
</dbReference>
<feature type="transmembrane region" description="Helical" evidence="12">
    <location>
        <begin position="302"/>
        <end position="323"/>
    </location>
</feature>
<dbReference type="InterPro" id="IPR036890">
    <property type="entry name" value="HATPase_C_sf"/>
</dbReference>
<keyword evidence="16" id="KW-1185">Reference proteome</keyword>
<dbReference type="Pfam" id="PF00072">
    <property type="entry name" value="Response_reg"/>
    <property type="match status" value="1"/>
</dbReference>
<dbReference type="Pfam" id="PF00512">
    <property type="entry name" value="HisKA"/>
    <property type="match status" value="1"/>
</dbReference>
<evidence type="ECO:0000256" key="10">
    <source>
        <dbReference type="ARBA" id="ARBA00074306"/>
    </source>
</evidence>
<evidence type="ECO:0000313" key="15">
    <source>
        <dbReference type="EMBL" id="MCM3712549.1"/>
    </source>
</evidence>
<dbReference type="InterPro" id="IPR008979">
    <property type="entry name" value="Galactose-bd-like_sf"/>
</dbReference>
<feature type="transmembrane region" description="Helical" evidence="12">
    <location>
        <begin position="356"/>
        <end position="374"/>
    </location>
</feature>
<evidence type="ECO:0000256" key="5">
    <source>
        <dbReference type="ARBA" id="ARBA00022679"/>
    </source>
</evidence>
<dbReference type="Gene3D" id="1.10.287.130">
    <property type="match status" value="1"/>
</dbReference>
<evidence type="ECO:0000259" key="14">
    <source>
        <dbReference type="PROSITE" id="PS50110"/>
    </source>
</evidence>
<evidence type="ECO:0000256" key="11">
    <source>
        <dbReference type="PROSITE-ProRule" id="PRU00169"/>
    </source>
</evidence>
<evidence type="ECO:0000256" key="8">
    <source>
        <dbReference type="ARBA" id="ARBA00022840"/>
    </source>
</evidence>
<feature type="transmembrane region" description="Helical" evidence="12">
    <location>
        <begin position="209"/>
        <end position="228"/>
    </location>
</feature>
<dbReference type="InterPro" id="IPR010559">
    <property type="entry name" value="Sig_transdc_His_kin_internal"/>
</dbReference>
<keyword evidence="4 11" id="KW-0597">Phosphoprotein</keyword>
<dbReference type="Gene3D" id="3.30.565.10">
    <property type="entry name" value="Histidine kinase-like ATPase, C-terminal domain"/>
    <property type="match status" value="2"/>
</dbReference>
<dbReference type="Pfam" id="PF06580">
    <property type="entry name" value="His_kinase"/>
    <property type="match status" value="1"/>
</dbReference>
<dbReference type="InterPro" id="IPR011006">
    <property type="entry name" value="CheY-like_superfamily"/>
</dbReference>
<feature type="transmembrane region" description="Helical" evidence="12">
    <location>
        <begin position="329"/>
        <end position="349"/>
    </location>
</feature>
<dbReference type="PANTHER" id="PTHR43547">
    <property type="entry name" value="TWO-COMPONENT HISTIDINE KINASE"/>
    <property type="match status" value="1"/>
</dbReference>
<feature type="modified residue" description="4-aspartylphosphate" evidence="11">
    <location>
        <position position="736"/>
    </location>
</feature>
<dbReference type="InterPro" id="IPR003661">
    <property type="entry name" value="HisK_dim/P_dom"/>
</dbReference>
<evidence type="ECO:0000256" key="4">
    <source>
        <dbReference type="ARBA" id="ARBA00022553"/>
    </source>
</evidence>
<dbReference type="SMART" id="SM00388">
    <property type="entry name" value="HisKA"/>
    <property type="match status" value="1"/>
</dbReference>
<evidence type="ECO:0000256" key="2">
    <source>
        <dbReference type="ARBA" id="ARBA00006402"/>
    </source>
</evidence>
<evidence type="ECO:0000256" key="9">
    <source>
        <dbReference type="ARBA" id="ARBA00023012"/>
    </source>
</evidence>
<dbReference type="GO" id="GO:0016020">
    <property type="term" value="C:membrane"/>
    <property type="evidence" value="ECO:0007669"/>
    <property type="project" value="InterPro"/>
</dbReference>
<dbReference type="Pfam" id="PF02518">
    <property type="entry name" value="HATPase_c"/>
    <property type="match status" value="2"/>
</dbReference>
<dbReference type="AlphaFoldDB" id="A0A9X2IL70"/>
<protein>
    <recommendedName>
        <fullName evidence="10">Circadian input-output histidine kinase CikA</fullName>
        <ecNumber evidence="3">2.7.13.3</ecNumber>
    </recommendedName>
</protein>
<dbReference type="PROSITE" id="PS51257">
    <property type="entry name" value="PROKAR_LIPOPROTEIN"/>
    <property type="match status" value="1"/>
</dbReference>
<evidence type="ECO:0000256" key="3">
    <source>
        <dbReference type="ARBA" id="ARBA00012438"/>
    </source>
</evidence>
<feature type="transmembrane region" description="Helical" evidence="12">
    <location>
        <begin position="7"/>
        <end position="27"/>
    </location>
</feature>
<evidence type="ECO:0000256" key="6">
    <source>
        <dbReference type="ARBA" id="ARBA00022741"/>
    </source>
</evidence>
<evidence type="ECO:0000256" key="12">
    <source>
        <dbReference type="SAM" id="Phobius"/>
    </source>
</evidence>
<dbReference type="EC" id="2.7.13.3" evidence="3"/>
<dbReference type="SUPFAM" id="SSF52172">
    <property type="entry name" value="CheY-like"/>
    <property type="match status" value="1"/>
</dbReference>
<keyword evidence="6" id="KW-0547">Nucleotide-binding</keyword>
<evidence type="ECO:0000256" key="7">
    <source>
        <dbReference type="ARBA" id="ARBA00022777"/>
    </source>
</evidence>
<accession>A0A9X2IL70</accession>
<dbReference type="InterPro" id="IPR001789">
    <property type="entry name" value="Sig_transdc_resp-reg_receiver"/>
</dbReference>
<dbReference type="GO" id="GO:0005524">
    <property type="term" value="F:ATP binding"/>
    <property type="evidence" value="ECO:0007669"/>
    <property type="project" value="UniProtKB-KW"/>
</dbReference>
<keyword evidence="5" id="KW-0808">Transferase</keyword>
<keyword evidence="12" id="KW-0812">Transmembrane</keyword>
<dbReference type="SMART" id="SM00448">
    <property type="entry name" value="REC"/>
    <property type="match status" value="1"/>
</dbReference>
<dbReference type="Gene3D" id="3.40.50.2300">
    <property type="match status" value="1"/>
</dbReference>
<dbReference type="Proteomes" id="UP001139179">
    <property type="component" value="Unassembled WGS sequence"/>
</dbReference>
<dbReference type="SUPFAM" id="SSF49785">
    <property type="entry name" value="Galactose-binding domain-like"/>
    <property type="match status" value="1"/>
</dbReference>
<dbReference type="CDD" id="cd00082">
    <property type="entry name" value="HisKA"/>
    <property type="match status" value="1"/>
</dbReference>
<dbReference type="PROSITE" id="PS50110">
    <property type="entry name" value="RESPONSE_REGULATORY"/>
    <property type="match status" value="1"/>
</dbReference>
<keyword evidence="12" id="KW-1133">Transmembrane helix</keyword>